<evidence type="ECO:0000313" key="2">
    <source>
        <dbReference type="EMBL" id="BBC61559.1"/>
    </source>
</evidence>
<keyword evidence="1" id="KW-1133">Transmembrane helix</keyword>
<dbReference type="AlphaFoldDB" id="A0A2Z5Y448"/>
<feature type="transmembrane region" description="Helical" evidence="1">
    <location>
        <begin position="27"/>
        <end position="49"/>
    </location>
</feature>
<keyword evidence="1" id="KW-0472">Membrane</keyword>
<proteinExistence type="predicted"/>
<organism evidence="2 3">
    <name type="scientific">Melissococcus plutonius</name>
    <dbReference type="NCBI Taxonomy" id="33970"/>
    <lineage>
        <taxon>Bacteria</taxon>
        <taxon>Bacillati</taxon>
        <taxon>Bacillota</taxon>
        <taxon>Bacilli</taxon>
        <taxon>Lactobacillales</taxon>
        <taxon>Enterococcaceae</taxon>
        <taxon>Melissococcus</taxon>
    </lineage>
</organism>
<evidence type="ECO:0000256" key="1">
    <source>
        <dbReference type="SAM" id="Phobius"/>
    </source>
</evidence>
<evidence type="ECO:0000313" key="3">
    <source>
        <dbReference type="Proteomes" id="UP000269226"/>
    </source>
</evidence>
<gene>
    <name evidence="2" type="ORF">DAT561_1461</name>
</gene>
<dbReference type="Proteomes" id="UP000269226">
    <property type="component" value="Chromosome"/>
</dbReference>
<keyword evidence="1" id="KW-0812">Transmembrane</keyword>
<accession>A0A2Z5Y448</accession>
<sequence>MKYELDNWEGTKEPISKINNKKRSNEAMMPNSIVFFIANDFYHLFLFYLEI</sequence>
<name>A0A2Z5Y448_9ENTE</name>
<reference evidence="2 3" key="1">
    <citation type="submission" date="2018-01" db="EMBL/GenBank/DDBJ databases">
        <title>Whole genome sequence of Melissococcus plutonius DAT561.</title>
        <authorList>
            <person name="Okumura K."/>
            <person name="Takamatsu D."/>
            <person name="Okura M."/>
        </authorList>
    </citation>
    <scope>NUCLEOTIDE SEQUENCE [LARGE SCALE GENOMIC DNA]</scope>
    <source>
        <strain evidence="2 3">DAT561</strain>
    </source>
</reference>
<dbReference type="EMBL" id="AP018492">
    <property type="protein sequence ID" value="BBC61559.1"/>
    <property type="molecule type" value="Genomic_DNA"/>
</dbReference>
<protein>
    <submittedName>
        <fullName evidence="2">Uncharacterized protein</fullName>
    </submittedName>
</protein>